<dbReference type="Gene3D" id="3.30.420.10">
    <property type="entry name" value="Ribonuclease H-like superfamily/Ribonuclease H"/>
    <property type="match status" value="1"/>
</dbReference>
<proteinExistence type="predicted"/>
<organism evidence="1 2">
    <name type="scientific">Cinchona calisaya</name>
    <dbReference type="NCBI Taxonomy" id="153742"/>
    <lineage>
        <taxon>Eukaryota</taxon>
        <taxon>Viridiplantae</taxon>
        <taxon>Streptophyta</taxon>
        <taxon>Embryophyta</taxon>
        <taxon>Tracheophyta</taxon>
        <taxon>Spermatophyta</taxon>
        <taxon>Magnoliopsida</taxon>
        <taxon>eudicotyledons</taxon>
        <taxon>Gunneridae</taxon>
        <taxon>Pentapetalae</taxon>
        <taxon>asterids</taxon>
        <taxon>lamiids</taxon>
        <taxon>Gentianales</taxon>
        <taxon>Rubiaceae</taxon>
        <taxon>Cinchonoideae</taxon>
        <taxon>Cinchoneae</taxon>
        <taxon>Cinchona</taxon>
    </lineage>
</organism>
<dbReference type="PANTHER" id="PTHR45835:SF99">
    <property type="entry name" value="CHROMO DOMAIN-CONTAINING PROTEIN-RELATED"/>
    <property type="match status" value="1"/>
</dbReference>
<evidence type="ECO:0000313" key="1">
    <source>
        <dbReference type="EMBL" id="KAL3535708.1"/>
    </source>
</evidence>
<name>A0ABD3AX60_9GENT</name>
<protein>
    <recommendedName>
        <fullName evidence="3">Integrase catalytic domain-containing protein</fullName>
    </recommendedName>
</protein>
<gene>
    <name evidence="1" type="ORF">ACH5RR_004169</name>
</gene>
<keyword evidence="2" id="KW-1185">Reference proteome</keyword>
<dbReference type="EMBL" id="JBJUIK010000002">
    <property type="protein sequence ID" value="KAL3535708.1"/>
    <property type="molecule type" value="Genomic_DNA"/>
</dbReference>
<accession>A0ABD3AX60</accession>
<dbReference type="PANTHER" id="PTHR45835">
    <property type="entry name" value="YALI0A06105P"/>
    <property type="match status" value="1"/>
</dbReference>
<dbReference type="SUPFAM" id="SSF53098">
    <property type="entry name" value="Ribonuclease H-like"/>
    <property type="match status" value="1"/>
</dbReference>
<dbReference type="Proteomes" id="UP001630127">
    <property type="component" value="Unassembled WGS sequence"/>
</dbReference>
<reference evidence="1 2" key="1">
    <citation type="submission" date="2024-11" db="EMBL/GenBank/DDBJ databases">
        <title>A near-complete genome assembly of Cinchona calisaya.</title>
        <authorList>
            <person name="Lian D.C."/>
            <person name="Zhao X.W."/>
            <person name="Wei L."/>
        </authorList>
    </citation>
    <scope>NUCLEOTIDE SEQUENCE [LARGE SCALE GENOMIC DNA]</scope>
    <source>
        <tissue evidence="1">Nenye</tissue>
    </source>
</reference>
<comment type="caution">
    <text evidence="1">The sequence shown here is derived from an EMBL/GenBank/DDBJ whole genome shotgun (WGS) entry which is preliminary data.</text>
</comment>
<sequence length="110" mass="12782">MQQALGTKFNFSTATHLRTNGQSERTIQALKDMLRACTLDFEGSWDQYLTLVEFAYNNSYHSTIGMARFEASYGRKCRSPIYWDEVGERKIIDMANVPWVEKAYEKVKLI</sequence>
<dbReference type="AlphaFoldDB" id="A0ABD3AX60"/>
<evidence type="ECO:0008006" key="3">
    <source>
        <dbReference type="Google" id="ProtNLM"/>
    </source>
</evidence>
<dbReference type="InterPro" id="IPR012337">
    <property type="entry name" value="RNaseH-like_sf"/>
</dbReference>
<evidence type="ECO:0000313" key="2">
    <source>
        <dbReference type="Proteomes" id="UP001630127"/>
    </source>
</evidence>
<dbReference type="InterPro" id="IPR036397">
    <property type="entry name" value="RNaseH_sf"/>
</dbReference>